<evidence type="ECO:0000313" key="7">
    <source>
        <dbReference type="Proteomes" id="UP000318815"/>
    </source>
</evidence>
<keyword evidence="2" id="KW-0472">Membrane</keyword>
<dbReference type="PANTHER" id="PTHR46825:SF11">
    <property type="entry name" value="PENICILLIN-BINDING PROTEIN 4"/>
    <property type="match status" value="1"/>
</dbReference>
<evidence type="ECO:0000256" key="1">
    <source>
        <dbReference type="ARBA" id="ARBA00004370"/>
    </source>
</evidence>
<keyword evidence="3" id="KW-0802">TPR repeat</keyword>
<dbReference type="SUPFAM" id="SSF48452">
    <property type="entry name" value="TPR-like"/>
    <property type="match status" value="1"/>
</dbReference>
<comment type="caution">
    <text evidence="6">The sequence shown here is derived from an EMBL/GenBank/DDBJ whole genome shotgun (WGS) entry which is preliminary data.</text>
</comment>
<dbReference type="OrthoDB" id="9793489at2"/>
<organism evidence="6 7">
    <name type="scientific">Chitinophaga pinensis</name>
    <dbReference type="NCBI Taxonomy" id="79329"/>
    <lineage>
        <taxon>Bacteria</taxon>
        <taxon>Pseudomonadati</taxon>
        <taxon>Bacteroidota</taxon>
        <taxon>Chitinophagia</taxon>
        <taxon>Chitinophagales</taxon>
        <taxon>Chitinophagaceae</taxon>
        <taxon>Chitinophaga</taxon>
    </lineage>
</organism>
<dbReference type="Gene3D" id="3.40.710.10">
    <property type="entry name" value="DD-peptidase/beta-lactamase superfamily"/>
    <property type="match status" value="1"/>
</dbReference>
<gene>
    <name evidence="6" type="ORF">FEF09_24045</name>
</gene>
<dbReference type="InterPro" id="IPR012338">
    <property type="entry name" value="Beta-lactam/transpept-like"/>
</dbReference>
<name>A0A5C6LQU7_9BACT</name>
<dbReference type="InterPro" id="IPR050491">
    <property type="entry name" value="AmpC-like"/>
</dbReference>
<dbReference type="RefSeq" id="WP_146307462.1">
    <property type="nucleotide sequence ID" value="NZ_VOHS01000037.1"/>
</dbReference>
<reference evidence="6 7" key="1">
    <citation type="submission" date="2019-08" db="EMBL/GenBank/DDBJ databases">
        <title>Whole genome sequencing of chitin degrading bacteria Chitinophaga pinensis YS16.</title>
        <authorList>
            <person name="Singh R.P."/>
            <person name="Manchanda G."/>
            <person name="Maurya I.K."/>
            <person name="Joshi N.K."/>
            <person name="Srivastava A.K."/>
        </authorList>
    </citation>
    <scope>NUCLEOTIDE SEQUENCE [LARGE SCALE GENOMIC DNA]</scope>
    <source>
        <strain evidence="6 7">YS-16</strain>
    </source>
</reference>
<evidence type="ECO:0000256" key="3">
    <source>
        <dbReference type="PROSITE-ProRule" id="PRU00339"/>
    </source>
</evidence>
<proteinExistence type="predicted"/>
<dbReference type="EMBL" id="VOHS01000037">
    <property type="protein sequence ID" value="TWV95709.1"/>
    <property type="molecule type" value="Genomic_DNA"/>
</dbReference>
<dbReference type="PANTHER" id="PTHR46825">
    <property type="entry name" value="D-ALANYL-D-ALANINE-CARBOXYPEPTIDASE/ENDOPEPTIDASE AMPH"/>
    <property type="match status" value="1"/>
</dbReference>
<dbReference type="GO" id="GO:0016020">
    <property type="term" value="C:membrane"/>
    <property type="evidence" value="ECO:0007669"/>
    <property type="project" value="UniProtKB-SubCell"/>
</dbReference>
<evidence type="ECO:0000313" key="6">
    <source>
        <dbReference type="EMBL" id="TWV95709.1"/>
    </source>
</evidence>
<protein>
    <submittedName>
        <fullName evidence="6">Beta-lactamase family protein</fullName>
    </submittedName>
</protein>
<feature type="domain" description="Beta-lactamase-related" evidence="5">
    <location>
        <begin position="34"/>
        <end position="357"/>
    </location>
</feature>
<evidence type="ECO:0000256" key="4">
    <source>
        <dbReference type="SAM" id="SignalP"/>
    </source>
</evidence>
<evidence type="ECO:0000256" key="2">
    <source>
        <dbReference type="ARBA" id="ARBA00023136"/>
    </source>
</evidence>
<dbReference type="Pfam" id="PF00144">
    <property type="entry name" value="Beta-lactamase"/>
    <property type="match status" value="1"/>
</dbReference>
<sequence>MRHTTFLLLLLLCSIPLTAQRQLGKLNQYFNHVAQQGYMNGNILLAQNGHTIYQRSFGYADLATGRSNNDGSRFNLASISKVFTSTAILQLKEKGLLQLSDTFQHYFPSFPYGNITIRHLLTHTSGLPDLELYESLIKAYPDTVVTNDIIIPTLIKEKLRLYFTPGDRFRYSNTNYSLLALLVEKLSGQSFPVYLDTYIFQPAGMRNTSCDLSSFRPADTAIVTPHVYGMLYDSVRTAVFNVKRYRYTVYNNDAATGASNIVSTTGDLQLFDKAFFEGRLISTASMKEAFTPVVLNNGDTLWEHMDTMRGEGKGSYGLGWDIFRQPGSGTAVGHGGFKFGLATFYYRNIDLGQTIIAFDNAPAQPFGDVITAAFYIMNQRPAYPTHVRQSLVRLFAQAITQYGFDNAVSCLYTLKSDSSHYYFSEKEMNQLGYEFLYISSFPAHAQLAVQTFMINMLLYPDSFNTYDSYAEALSVTGKKQEAILMYQKSIALNPNNKDGERALQRLLSQR</sequence>
<dbReference type="SUPFAM" id="SSF56601">
    <property type="entry name" value="beta-lactamase/transpeptidase-like"/>
    <property type="match status" value="1"/>
</dbReference>
<feature type="signal peptide" evidence="4">
    <location>
        <begin position="1"/>
        <end position="19"/>
    </location>
</feature>
<comment type="subcellular location">
    <subcellularLocation>
        <location evidence="1">Membrane</location>
    </subcellularLocation>
</comment>
<dbReference type="AlphaFoldDB" id="A0A5C6LQU7"/>
<feature type="chain" id="PRO_5022798359" evidence="4">
    <location>
        <begin position="20"/>
        <end position="510"/>
    </location>
</feature>
<accession>A0A5C6LQU7</accession>
<dbReference type="InterPro" id="IPR019734">
    <property type="entry name" value="TPR_rpt"/>
</dbReference>
<dbReference type="Gene3D" id="1.25.40.10">
    <property type="entry name" value="Tetratricopeptide repeat domain"/>
    <property type="match status" value="1"/>
</dbReference>
<dbReference type="PROSITE" id="PS50005">
    <property type="entry name" value="TPR"/>
    <property type="match status" value="1"/>
</dbReference>
<dbReference type="InterPro" id="IPR011990">
    <property type="entry name" value="TPR-like_helical_dom_sf"/>
</dbReference>
<keyword evidence="4" id="KW-0732">Signal</keyword>
<keyword evidence="7" id="KW-1185">Reference proteome</keyword>
<dbReference type="Proteomes" id="UP000318815">
    <property type="component" value="Unassembled WGS sequence"/>
</dbReference>
<dbReference type="InterPro" id="IPR001466">
    <property type="entry name" value="Beta-lactam-related"/>
</dbReference>
<evidence type="ECO:0000259" key="5">
    <source>
        <dbReference type="Pfam" id="PF00144"/>
    </source>
</evidence>
<feature type="repeat" description="TPR" evidence="3">
    <location>
        <begin position="463"/>
        <end position="496"/>
    </location>
</feature>